<gene>
    <name evidence="1" type="ORF">FKW77_007240</name>
</gene>
<accession>A0A517LN80</accession>
<evidence type="ECO:0000313" key="1">
    <source>
        <dbReference type="EMBL" id="QDS77071.1"/>
    </source>
</evidence>
<proteinExistence type="predicted"/>
<protein>
    <submittedName>
        <fullName evidence="1">Uncharacterized protein</fullName>
    </submittedName>
</protein>
<dbReference type="AlphaFoldDB" id="A0A517LN80"/>
<dbReference type="OrthoDB" id="62952at2759"/>
<reference evidence="1 2" key="1">
    <citation type="submission" date="2019-07" db="EMBL/GenBank/DDBJ databases">
        <title>Finished genome of Venturia effusa.</title>
        <authorList>
            <person name="Young C.A."/>
            <person name="Cox M.P."/>
            <person name="Ganley A.R.D."/>
            <person name="David W.J."/>
        </authorList>
    </citation>
    <scope>NUCLEOTIDE SEQUENCE [LARGE SCALE GENOMIC DNA]</scope>
    <source>
        <strain evidence="2">albino</strain>
    </source>
</reference>
<name>A0A517LN80_9PEZI</name>
<organism evidence="1 2">
    <name type="scientific">Venturia effusa</name>
    <dbReference type="NCBI Taxonomy" id="50376"/>
    <lineage>
        <taxon>Eukaryota</taxon>
        <taxon>Fungi</taxon>
        <taxon>Dikarya</taxon>
        <taxon>Ascomycota</taxon>
        <taxon>Pezizomycotina</taxon>
        <taxon>Dothideomycetes</taxon>
        <taxon>Pleosporomycetidae</taxon>
        <taxon>Venturiales</taxon>
        <taxon>Venturiaceae</taxon>
        <taxon>Venturia</taxon>
    </lineage>
</organism>
<evidence type="ECO:0000313" key="2">
    <source>
        <dbReference type="Proteomes" id="UP000316270"/>
    </source>
</evidence>
<dbReference type="Proteomes" id="UP000316270">
    <property type="component" value="Chromosome 16"/>
</dbReference>
<keyword evidence="2" id="KW-1185">Reference proteome</keyword>
<dbReference type="EMBL" id="CP042200">
    <property type="protein sequence ID" value="QDS77071.1"/>
    <property type="molecule type" value="Genomic_DNA"/>
</dbReference>
<sequence length="328" mass="37480">MSTFGDLPPEMRNKIYRLLFILGKPIVLGWPFKLTPAWTAGEKRIGPFHVPVPQVLQASSALLATRREWYREGASILYGENEFYAPSFKSVQLFSQLIGSYATACIQTLIIDFDGIDNSIDYWNNYARSLRLLLQFRSLRTIEIKMHKTVYFLPAIPPVLEVSTLVPPRVKGRSRHIPRATPNLPRTLLDHCLLPTTFDIFFEVLLTSLSLATPGPGHPLRIDRYTLAPNNNAGRRLSQIGRTYNLALVSSRPPLAAIITTYMHLRLEDYLEFFVYWIPQLCVFVYYAAGPVERLRTVSWRKVERQVRASPRKCDAKVKSQGPLIAFE</sequence>